<protein>
    <recommendedName>
        <fullName evidence="2">DUF1559 domain-containing protein</fullName>
    </recommendedName>
</protein>
<evidence type="ECO:0000313" key="4">
    <source>
        <dbReference type="Proteomes" id="UP000324974"/>
    </source>
</evidence>
<dbReference type="KEGG" id="lrs:PX52LOC_07178"/>
<dbReference type="InterPro" id="IPR027558">
    <property type="entry name" value="Pre_pil_HX9DG_C"/>
</dbReference>
<dbReference type="OrthoDB" id="255848at2"/>
<organism evidence="3 4">
    <name type="scientific">Limnoglobus roseus</name>
    <dbReference type="NCBI Taxonomy" id="2598579"/>
    <lineage>
        <taxon>Bacteria</taxon>
        <taxon>Pseudomonadati</taxon>
        <taxon>Planctomycetota</taxon>
        <taxon>Planctomycetia</taxon>
        <taxon>Gemmatales</taxon>
        <taxon>Gemmataceae</taxon>
        <taxon>Limnoglobus</taxon>
    </lineage>
</organism>
<feature type="signal peptide" evidence="1">
    <location>
        <begin position="1"/>
        <end position="24"/>
    </location>
</feature>
<dbReference type="EMBL" id="CP042425">
    <property type="protein sequence ID" value="QEL20090.1"/>
    <property type="molecule type" value="Genomic_DNA"/>
</dbReference>
<dbReference type="SUPFAM" id="SSF54523">
    <property type="entry name" value="Pili subunits"/>
    <property type="match status" value="1"/>
</dbReference>
<keyword evidence="1" id="KW-0732">Signal</keyword>
<dbReference type="InterPro" id="IPR045584">
    <property type="entry name" value="Pilin-like"/>
</dbReference>
<dbReference type="InterPro" id="IPR011453">
    <property type="entry name" value="DUF1559"/>
</dbReference>
<proteinExistence type="predicted"/>
<name>A0A5C1AMA3_9BACT</name>
<dbReference type="NCBIfam" id="TIGR04294">
    <property type="entry name" value="pre_pil_HX9DG"/>
    <property type="match status" value="1"/>
</dbReference>
<accession>A0A5C1AMA3</accession>
<dbReference type="RefSeq" id="WP_149114417.1">
    <property type="nucleotide sequence ID" value="NZ_CP042425.1"/>
</dbReference>
<gene>
    <name evidence="3" type="ORF">PX52LOC_07178</name>
</gene>
<dbReference type="Pfam" id="PF07596">
    <property type="entry name" value="SBP_bac_10"/>
    <property type="match status" value="1"/>
</dbReference>
<sequence length="557" mass="60400">MRSLVTRTVAAVLAAVVLTPAVRAADEDLAMVPGDAAGFVHLRVADIWKHDMMQAMRDIVQGAGPKALAAFEKQVYPSPSTIERATVILLPPKDDREPPTIVSVIRFSVAIDAWKLRKLYVPNAVETKVDGKSVYIDKQLDVGLHFVDDKHLLIGPGPMVAAFLSRPVVLKGGITPAVEAAAKGMAVVAAVNVRALPIPPQAFEQVPENLRPLLKADRITMTMDLKDAAPVIALRANYGGEKMVAEAEEALKDAVKIAKTLMTQPKLQFEKALYEKENDGPRPVNELPQILGSLAGLGAISQANQLLDNLPIKRDGNDLMVSATIPKEFSMVAGVYPVALGLMLPAVQKVREAAARAKSSNNLKQLAIAFHAYHDVNGKMPTNVYDKNGKAMLSWRVHLLPYVEQDNLYKQFKLDEPWDSDNNKKLIEKMPKVFEVPNARATEVGKTFYQGFTCAKGTSPRSWFINDPAARTSFANITDGTSNSIMIVEAAEAVEWTKPADVVYDPKKDVPKLGGHSSGGFSVAMGDGSVRFIRDTIAQTALKAAITIDGGEVENID</sequence>
<evidence type="ECO:0000313" key="3">
    <source>
        <dbReference type="EMBL" id="QEL20090.1"/>
    </source>
</evidence>
<feature type="domain" description="DUF1559" evidence="2">
    <location>
        <begin position="348"/>
        <end position="498"/>
    </location>
</feature>
<dbReference type="AlphaFoldDB" id="A0A5C1AMA3"/>
<reference evidence="4" key="1">
    <citation type="submission" date="2019-08" db="EMBL/GenBank/DDBJ databases">
        <title>Limnoglobus roseus gen. nov., sp. nov., a novel freshwater planctomycete with a giant genome from the family Gemmataceae.</title>
        <authorList>
            <person name="Kulichevskaya I.S."/>
            <person name="Naumoff D.G."/>
            <person name="Miroshnikov K."/>
            <person name="Ivanova A."/>
            <person name="Philippov D.A."/>
            <person name="Hakobyan A."/>
            <person name="Rijpstra I.C."/>
            <person name="Sinninghe Damste J.S."/>
            <person name="Liesack W."/>
            <person name="Dedysh S.N."/>
        </authorList>
    </citation>
    <scope>NUCLEOTIDE SEQUENCE [LARGE SCALE GENOMIC DNA]</scope>
    <source>
        <strain evidence="4">PX52</strain>
    </source>
</reference>
<evidence type="ECO:0000259" key="2">
    <source>
        <dbReference type="Pfam" id="PF07596"/>
    </source>
</evidence>
<evidence type="ECO:0000256" key="1">
    <source>
        <dbReference type="SAM" id="SignalP"/>
    </source>
</evidence>
<dbReference type="PANTHER" id="PTHR30093">
    <property type="entry name" value="GENERAL SECRETION PATHWAY PROTEIN G"/>
    <property type="match status" value="1"/>
</dbReference>
<feature type="chain" id="PRO_5023021778" description="DUF1559 domain-containing protein" evidence="1">
    <location>
        <begin position="25"/>
        <end position="557"/>
    </location>
</feature>
<dbReference type="Proteomes" id="UP000324974">
    <property type="component" value="Chromosome"/>
</dbReference>
<keyword evidence="4" id="KW-1185">Reference proteome</keyword>
<dbReference type="PANTHER" id="PTHR30093:SF2">
    <property type="entry name" value="TYPE II SECRETION SYSTEM PROTEIN H"/>
    <property type="match status" value="1"/>
</dbReference>